<dbReference type="AlphaFoldDB" id="H6BZG8"/>
<dbReference type="GeneID" id="20309723"/>
<keyword evidence="2" id="KW-1185">Reference proteome</keyword>
<evidence type="ECO:0000313" key="1">
    <source>
        <dbReference type="EMBL" id="EHY57032.1"/>
    </source>
</evidence>
<dbReference type="HOGENOM" id="CLU_2038069_0_0_1"/>
<sequence length="121" mass="13369">MQCSDGIWFVRDLRSRGTEFAGPFWKHELALLLVVVLECQCRGAGDRGQGPEGGGRRAVAVRLCWLEFQVVVVVAVQDVWEDSDDRRWKRVCKLFSCGLGFPRRGSVAATQSGLSLGVSTL</sequence>
<proteinExistence type="predicted"/>
<organism evidence="1 2">
    <name type="scientific">Exophiala dermatitidis (strain ATCC 34100 / CBS 525.76 / NIH/UT8656)</name>
    <name type="common">Black yeast</name>
    <name type="synonym">Wangiella dermatitidis</name>
    <dbReference type="NCBI Taxonomy" id="858893"/>
    <lineage>
        <taxon>Eukaryota</taxon>
        <taxon>Fungi</taxon>
        <taxon>Dikarya</taxon>
        <taxon>Ascomycota</taxon>
        <taxon>Pezizomycotina</taxon>
        <taxon>Eurotiomycetes</taxon>
        <taxon>Chaetothyriomycetidae</taxon>
        <taxon>Chaetothyriales</taxon>
        <taxon>Herpotrichiellaceae</taxon>
        <taxon>Exophiala</taxon>
    </lineage>
</organism>
<dbReference type="InParanoid" id="H6BZG8"/>
<dbReference type="RefSeq" id="XP_009157493.1">
    <property type="nucleotide sequence ID" value="XM_009159245.1"/>
</dbReference>
<dbReference type="VEuPathDB" id="FungiDB:HMPREF1120_05084"/>
<reference evidence="1" key="1">
    <citation type="submission" date="2011-07" db="EMBL/GenBank/DDBJ databases">
        <title>The Genome Sequence of Exophiala (Wangiella) dermatitidis NIH/UT8656.</title>
        <authorList>
            <consortium name="The Broad Institute Genome Sequencing Platform"/>
            <person name="Cuomo C."/>
            <person name="Wang Z."/>
            <person name="Hunicke-Smith S."/>
            <person name="Szanislo P.J."/>
            <person name="Earl A."/>
            <person name="Young S.K."/>
            <person name="Zeng Q."/>
            <person name="Gargeya S."/>
            <person name="Fitzgerald M."/>
            <person name="Haas B."/>
            <person name="Abouelleil A."/>
            <person name="Alvarado L."/>
            <person name="Arachchi H.M."/>
            <person name="Berlin A."/>
            <person name="Brown A."/>
            <person name="Chapman S.B."/>
            <person name="Chen Z."/>
            <person name="Dunbar C."/>
            <person name="Freedman E."/>
            <person name="Gearin G."/>
            <person name="Gellesch M."/>
            <person name="Goldberg J."/>
            <person name="Griggs A."/>
            <person name="Gujja S."/>
            <person name="Heiman D."/>
            <person name="Howarth C."/>
            <person name="Larson L."/>
            <person name="Lui A."/>
            <person name="MacDonald P.J.P."/>
            <person name="Montmayeur A."/>
            <person name="Murphy C."/>
            <person name="Neiman D."/>
            <person name="Pearson M."/>
            <person name="Priest M."/>
            <person name="Roberts A."/>
            <person name="Saif S."/>
            <person name="Shea T."/>
            <person name="Shenoy N."/>
            <person name="Sisk P."/>
            <person name="Stolte C."/>
            <person name="Sykes S."/>
            <person name="Wortman J."/>
            <person name="Nusbaum C."/>
            <person name="Birren B."/>
        </authorList>
    </citation>
    <scope>NUCLEOTIDE SEQUENCE</scope>
    <source>
        <strain evidence="1">NIH/UT8656</strain>
    </source>
</reference>
<protein>
    <submittedName>
        <fullName evidence="1">Uncharacterized protein</fullName>
    </submittedName>
</protein>
<accession>H6BZG8</accession>
<dbReference type="Proteomes" id="UP000007304">
    <property type="component" value="Unassembled WGS sequence"/>
</dbReference>
<name>H6BZG8_EXODN</name>
<dbReference type="EMBL" id="JH226133">
    <property type="protein sequence ID" value="EHY57032.1"/>
    <property type="molecule type" value="Genomic_DNA"/>
</dbReference>
<gene>
    <name evidence="1" type="ORF">HMPREF1120_05084</name>
</gene>
<evidence type="ECO:0000313" key="2">
    <source>
        <dbReference type="Proteomes" id="UP000007304"/>
    </source>
</evidence>